<gene>
    <name evidence="3" type="primary">LOC101862358</name>
</gene>
<reference evidence="3" key="1">
    <citation type="submission" date="2025-08" db="UniProtKB">
        <authorList>
            <consortium name="RefSeq"/>
        </authorList>
    </citation>
    <scope>IDENTIFICATION</scope>
</reference>
<accession>A0ABM1A3R1</accession>
<dbReference type="SUPFAM" id="SSF53335">
    <property type="entry name" value="S-adenosyl-L-methionine-dependent methyltransferases"/>
    <property type="match status" value="1"/>
</dbReference>
<dbReference type="InterPro" id="IPR029063">
    <property type="entry name" value="SAM-dependent_MTases_sf"/>
</dbReference>
<proteinExistence type="predicted"/>
<dbReference type="Gene3D" id="3.40.50.150">
    <property type="entry name" value="Vaccinia Virus protein VP39"/>
    <property type="match status" value="1"/>
</dbReference>
<evidence type="ECO:0000313" key="3">
    <source>
        <dbReference type="RefSeq" id="XP_012940217.1"/>
    </source>
</evidence>
<dbReference type="CDD" id="cd02440">
    <property type="entry name" value="AdoMet_MTases"/>
    <property type="match status" value="1"/>
</dbReference>
<dbReference type="RefSeq" id="XP_012940217.1">
    <property type="nucleotide sequence ID" value="XM_013084763.2"/>
</dbReference>
<name>A0ABM1A3R1_APLCA</name>
<keyword evidence="2" id="KW-1185">Reference proteome</keyword>
<feature type="domain" description="Methyltransferase type 11" evidence="1">
    <location>
        <begin position="114"/>
        <end position="206"/>
    </location>
</feature>
<dbReference type="InterPro" id="IPR013216">
    <property type="entry name" value="Methyltransf_11"/>
</dbReference>
<protein>
    <submittedName>
        <fullName evidence="3">Uncharacterized protein LOC101862358</fullName>
    </submittedName>
</protein>
<evidence type="ECO:0000259" key="1">
    <source>
        <dbReference type="Pfam" id="PF08241"/>
    </source>
</evidence>
<dbReference type="GeneID" id="101862358"/>
<evidence type="ECO:0000313" key="2">
    <source>
        <dbReference type="Proteomes" id="UP000694888"/>
    </source>
</evidence>
<dbReference type="Proteomes" id="UP000694888">
    <property type="component" value="Unplaced"/>
</dbReference>
<dbReference type="Pfam" id="PF08241">
    <property type="entry name" value="Methyltransf_11"/>
    <property type="match status" value="1"/>
</dbReference>
<sequence length="261" mass="28728">MSNNGLPKFLRIISRYQRSVFQTRVVQQTHLTKRLLSSSHLKMADTKPTREDALAAVGAYLQKGQGAESTAKLYDDTADKYDQYMEALNFGGPTQLAKSVSALIGDRFDIKIIDIGAGSGLSGLTVYQAGYKNIDAVDASQGILDAAKQKGVYGKLMCQLVGDTPLPVEDNAYDVATLCGAMGENHIPRSGLRDIIRIVKSGGYIVNVFREEAVRVAWYEEGLEPFMKQLEAEGVWKEENREYFSNFVGDVPGIVLIHKVL</sequence>
<organism evidence="2 3">
    <name type="scientific">Aplysia californica</name>
    <name type="common">California sea hare</name>
    <dbReference type="NCBI Taxonomy" id="6500"/>
    <lineage>
        <taxon>Eukaryota</taxon>
        <taxon>Metazoa</taxon>
        <taxon>Spiralia</taxon>
        <taxon>Lophotrochozoa</taxon>
        <taxon>Mollusca</taxon>
        <taxon>Gastropoda</taxon>
        <taxon>Heterobranchia</taxon>
        <taxon>Euthyneura</taxon>
        <taxon>Tectipleura</taxon>
        <taxon>Aplysiida</taxon>
        <taxon>Aplysioidea</taxon>
        <taxon>Aplysiidae</taxon>
        <taxon>Aplysia</taxon>
    </lineage>
</organism>